<gene>
    <name evidence="3" type="ORF">Lsha_2817</name>
</gene>
<evidence type="ECO:0000259" key="2">
    <source>
        <dbReference type="Pfam" id="PF13681"/>
    </source>
</evidence>
<organism evidence="3 4">
    <name type="scientific">Legionella shakespearei DSM 23087</name>
    <dbReference type="NCBI Taxonomy" id="1122169"/>
    <lineage>
        <taxon>Bacteria</taxon>
        <taxon>Pseudomonadati</taxon>
        <taxon>Pseudomonadota</taxon>
        <taxon>Gammaproteobacteria</taxon>
        <taxon>Legionellales</taxon>
        <taxon>Legionellaceae</taxon>
        <taxon>Legionella</taxon>
    </lineage>
</organism>
<keyword evidence="1" id="KW-1133">Transmembrane helix</keyword>
<feature type="transmembrane region" description="Helical" evidence="1">
    <location>
        <begin position="15"/>
        <end position="35"/>
    </location>
</feature>
<keyword evidence="4" id="KW-1185">Reference proteome</keyword>
<dbReference type="EMBL" id="LNYW01000074">
    <property type="protein sequence ID" value="KTD56418.1"/>
    <property type="molecule type" value="Genomic_DNA"/>
</dbReference>
<dbReference type="OrthoDB" id="5653538at2"/>
<comment type="caution">
    <text evidence="3">The sequence shown here is derived from an EMBL/GenBank/DDBJ whole genome shotgun (WGS) entry which is preliminary data.</text>
</comment>
<keyword evidence="1" id="KW-0472">Membrane</keyword>
<name>A0A0W0YHT6_9GAMM</name>
<dbReference type="Pfam" id="PF13681">
    <property type="entry name" value="PilX"/>
    <property type="match status" value="1"/>
</dbReference>
<reference evidence="3 4" key="1">
    <citation type="submission" date="2015-11" db="EMBL/GenBank/DDBJ databases">
        <title>Genomic analysis of 38 Legionella species identifies large and diverse effector repertoires.</title>
        <authorList>
            <person name="Burstein D."/>
            <person name="Amaro F."/>
            <person name="Zusman T."/>
            <person name="Lifshitz Z."/>
            <person name="Cohen O."/>
            <person name="Gilbert J.A."/>
            <person name="Pupko T."/>
            <person name="Shuman H.A."/>
            <person name="Segal G."/>
        </authorList>
    </citation>
    <scope>NUCLEOTIDE SEQUENCE [LARGE SCALE GENOMIC DNA]</scope>
    <source>
        <strain evidence="3 4">ATCC 49655</strain>
    </source>
</reference>
<proteinExistence type="predicted"/>
<dbReference type="InterPro" id="IPR025205">
    <property type="entry name" value="PilX/PilW_C"/>
</dbReference>
<keyword evidence="1" id="KW-0812">Transmembrane</keyword>
<feature type="domain" description="PilX/PilW C-terminal" evidence="2">
    <location>
        <begin position="83"/>
        <end position="166"/>
    </location>
</feature>
<accession>A0A0W0YHT6</accession>
<evidence type="ECO:0000256" key="1">
    <source>
        <dbReference type="SAM" id="Phobius"/>
    </source>
</evidence>
<dbReference type="AlphaFoldDB" id="A0A0W0YHT6"/>
<dbReference type="RefSeq" id="WP_018576513.1">
    <property type="nucleotide sequence ID" value="NZ_KB892387.1"/>
</dbReference>
<dbReference type="eggNOG" id="COG4726">
    <property type="taxonomic scope" value="Bacteria"/>
</dbReference>
<dbReference type="STRING" id="1122169.Lsha_2817"/>
<sequence>MNTLSSISQRKQQGYVLLTTLVLTIMITVMALTQVSSNTTQTRVSTNATDTEISFEKTEGALNEAINRIINSTYTAETFLRNTNGLYLFDQTAAPLWKTVNWSSTADVINSFQGSSGTQASYIVEQLPSVVQPGQNMSKPTRVYRATARSVGANGNTSVMIQSTVQIQQ</sequence>
<evidence type="ECO:0000313" key="3">
    <source>
        <dbReference type="EMBL" id="KTD56418.1"/>
    </source>
</evidence>
<dbReference type="PATRIC" id="fig|1122169.6.peg.3239"/>
<protein>
    <submittedName>
        <fullName evidence="3">Tfp pilus assembly protein PilX</fullName>
    </submittedName>
</protein>
<dbReference type="Proteomes" id="UP000054600">
    <property type="component" value="Unassembled WGS sequence"/>
</dbReference>
<evidence type="ECO:0000313" key="4">
    <source>
        <dbReference type="Proteomes" id="UP000054600"/>
    </source>
</evidence>